<dbReference type="Pfam" id="PF02915">
    <property type="entry name" value="Rubrerythrin"/>
    <property type="match status" value="1"/>
</dbReference>
<accession>A0A0M9BIY5</accession>
<dbReference type="OrthoDB" id="573482at2"/>
<dbReference type="EMBL" id="LITU01000082">
    <property type="protein sequence ID" value="KOY13143.1"/>
    <property type="molecule type" value="Genomic_DNA"/>
</dbReference>
<dbReference type="GO" id="GO:0016491">
    <property type="term" value="F:oxidoreductase activity"/>
    <property type="evidence" value="ECO:0007669"/>
    <property type="project" value="InterPro"/>
</dbReference>
<proteinExistence type="predicted"/>
<dbReference type="CDD" id="cd00657">
    <property type="entry name" value="Ferritin_like"/>
    <property type="match status" value="1"/>
</dbReference>
<dbReference type="InterPro" id="IPR009078">
    <property type="entry name" value="Ferritin-like_SF"/>
</dbReference>
<dbReference type="RefSeq" id="WP_053784159.1">
    <property type="nucleotide sequence ID" value="NZ_LITU01000082.1"/>
</dbReference>
<dbReference type="SUPFAM" id="SSF47240">
    <property type="entry name" value="Ferritin-like"/>
    <property type="match status" value="1"/>
</dbReference>
<reference evidence="2 3" key="1">
    <citation type="submission" date="2015-08" db="EMBL/GenBank/DDBJ databases">
        <title>Draft genome sequence of cellulolytic and xylanolytic Paenibacillus sp. A59, isolated from a decaying forest soil from Patagonia, Argentina.</title>
        <authorList>
            <person name="Ghio S."/>
            <person name="Caceres A.M."/>
            <person name="Talia P."/>
            <person name="Grasso D."/>
            <person name="Campos E."/>
        </authorList>
    </citation>
    <scope>NUCLEOTIDE SEQUENCE [LARGE SCALE GENOMIC DNA]</scope>
    <source>
        <strain evidence="2 3">A59</strain>
    </source>
</reference>
<dbReference type="GO" id="GO:0046872">
    <property type="term" value="F:metal ion binding"/>
    <property type="evidence" value="ECO:0007669"/>
    <property type="project" value="InterPro"/>
</dbReference>
<protein>
    <recommendedName>
        <fullName evidence="1">Rubrerythrin diiron-binding domain-containing protein</fullName>
    </recommendedName>
</protein>
<dbReference type="Proteomes" id="UP000037688">
    <property type="component" value="Unassembled WGS sequence"/>
</dbReference>
<feature type="domain" description="Rubrerythrin diiron-binding" evidence="1">
    <location>
        <begin position="90"/>
        <end position="138"/>
    </location>
</feature>
<dbReference type="AlphaFoldDB" id="A0A0M9BIY5"/>
<gene>
    <name evidence="2" type="ORF">AMS66_29490</name>
</gene>
<dbReference type="Gene3D" id="1.20.1260.10">
    <property type="match status" value="1"/>
</dbReference>
<dbReference type="PATRIC" id="fig|1705561.3.peg.6236"/>
<organism evidence="2 3">
    <name type="scientific">Paenibacillus xylanivorans</name>
    <dbReference type="NCBI Taxonomy" id="1705561"/>
    <lineage>
        <taxon>Bacteria</taxon>
        <taxon>Bacillati</taxon>
        <taxon>Bacillota</taxon>
        <taxon>Bacilli</taxon>
        <taxon>Bacillales</taxon>
        <taxon>Paenibacillaceae</taxon>
        <taxon>Paenibacillus</taxon>
    </lineage>
</organism>
<evidence type="ECO:0000313" key="2">
    <source>
        <dbReference type="EMBL" id="KOY13143.1"/>
    </source>
</evidence>
<keyword evidence="3" id="KW-1185">Reference proteome</keyword>
<dbReference type="InterPro" id="IPR003251">
    <property type="entry name" value="Rr_diiron-bd_dom"/>
</dbReference>
<dbReference type="InterPro" id="IPR012347">
    <property type="entry name" value="Ferritin-like"/>
</dbReference>
<sequence>MYYVPYYRNDNMLLAQISKAINGESSAIACYARLAELAPTEAEKARILEIRLDEIEHLQKFIAIYVSLTGTQPTVQISPDCPSEYFAGIDYAFNDEQNTVEFYSQVADQANDPYIKEAFRRAATDEQRHAVWFLYYLTMHKSKTSFENSPLTK</sequence>
<evidence type="ECO:0000259" key="1">
    <source>
        <dbReference type="Pfam" id="PF02915"/>
    </source>
</evidence>
<evidence type="ECO:0000313" key="3">
    <source>
        <dbReference type="Proteomes" id="UP000037688"/>
    </source>
</evidence>
<name>A0A0M9BIY5_9BACL</name>
<comment type="caution">
    <text evidence="2">The sequence shown here is derived from an EMBL/GenBank/DDBJ whole genome shotgun (WGS) entry which is preliminary data.</text>
</comment>